<name>A0A238J6Q7_9RHOB</name>
<protein>
    <submittedName>
        <fullName evidence="1">Uncharacterized protein</fullName>
    </submittedName>
</protein>
<evidence type="ECO:0000313" key="2">
    <source>
        <dbReference type="Proteomes" id="UP000225972"/>
    </source>
</evidence>
<gene>
    <name evidence="1" type="ORF">TRP8649_00422</name>
</gene>
<evidence type="ECO:0000313" key="1">
    <source>
        <dbReference type="EMBL" id="SMX26348.1"/>
    </source>
</evidence>
<dbReference type="EMBL" id="FXXP01000001">
    <property type="protein sequence ID" value="SMX26348.1"/>
    <property type="molecule type" value="Genomic_DNA"/>
</dbReference>
<organism evidence="1 2">
    <name type="scientific">Pelagimonas phthalicica</name>
    <dbReference type="NCBI Taxonomy" id="1037362"/>
    <lineage>
        <taxon>Bacteria</taxon>
        <taxon>Pseudomonadati</taxon>
        <taxon>Pseudomonadota</taxon>
        <taxon>Alphaproteobacteria</taxon>
        <taxon>Rhodobacterales</taxon>
        <taxon>Roseobacteraceae</taxon>
        <taxon>Pelagimonas</taxon>
    </lineage>
</organism>
<sequence length="114" mass="12699">MTLPHIWSSIRIAWEEGNAPTEAAIRNATTLLQVLGKPLPDWAGRGDWPTVCLHWSEAKVEVEVYDDVFQLCQFNPDTHVSVDVLDFDTTPEGVQALIKAMEFSDQLQPGQAGH</sequence>
<proteinExistence type="predicted"/>
<reference evidence="2" key="1">
    <citation type="submission" date="2017-05" db="EMBL/GenBank/DDBJ databases">
        <authorList>
            <person name="Rodrigo-Torres L."/>
            <person name="Arahal R. D."/>
            <person name="Lucena T."/>
        </authorList>
    </citation>
    <scope>NUCLEOTIDE SEQUENCE [LARGE SCALE GENOMIC DNA]</scope>
    <source>
        <strain evidence="2">CECT 8649</strain>
    </source>
</reference>
<dbReference type="Proteomes" id="UP000225972">
    <property type="component" value="Unassembled WGS sequence"/>
</dbReference>
<keyword evidence="2" id="KW-1185">Reference proteome</keyword>
<dbReference type="OrthoDB" id="7875629at2"/>
<dbReference type="RefSeq" id="WP_099242129.1">
    <property type="nucleotide sequence ID" value="NZ_FXXP01000001.1"/>
</dbReference>
<dbReference type="AlphaFoldDB" id="A0A238J6Q7"/>
<accession>A0A238J6Q7</accession>